<name>A0A560L800_9BRAD</name>
<comment type="caution">
    <text evidence="2">The sequence shown here is derived from an EMBL/GenBank/DDBJ whole genome shotgun (WGS) entry which is preliminary data.</text>
</comment>
<feature type="transmembrane region" description="Helical" evidence="1">
    <location>
        <begin position="35"/>
        <end position="57"/>
    </location>
</feature>
<dbReference type="EMBL" id="VITY01000014">
    <property type="protein sequence ID" value="TWB90584.1"/>
    <property type="molecule type" value="Genomic_DNA"/>
</dbReference>
<keyword evidence="1" id="KW-0472">Membrane</keyword>
<dbReference type="OrthoDB" id="8255076at2"/>
<gene>
    <name evidence="2" type="ORF">FBZ93_114137</name>
</gene>
<proteinExistence type="predicted"/>
<keyword evidence="3" id="KW-1185">Reference proteome</keyword>
<reference evidence="2 3" key="1">
    <citation type="submission" date="2019-06" db="EMBL/GenBank/DDBJ databases">
        <title>Genomic Encyclopedia of Type Strains, Phase IV (KMG-V): Genome sequencing to study the core and pangenomes of soil and plant-associated prokaryotes.</title>
        <authorList>
            <person name="Whitman W."/>
        </authorList>
    </citation>
    <scope>NUCLEOTIDE SEQUENCE [LARGE SCALE GENOMIC DNA]</scope>
    <source>
        <strain evidence="2 3">BR 10355</strain>
    </source>
</reference>
<accession>A0A560L800</accession>
<protein>
    <submittedName>
        <fullName evidence="2">Uncharacterized protein</fullName>
    </submittedName>
</protein>
<dbReference type="Proteomes" id="UP000321304">
    <property type="component" value="Unassembled WGS sequence"/>
</dbReference>
<keyword evidence="1" id="KW-1133">Transmembrane helix</keyword>
<evidence type="ECO:0000313" key="2">
    <source>
        <dbReference type="EMBL" id="TWB90584.1"/>
    </source>
</evidence>
<dbReference type="RefSeq" id="WP_146991315.1">
    <property type="nucleotide sequence ID" value="NZ_VITY01000014.1"/>
</dbReference>
<sequence>MGYDRDKPWHVLGVGRQAGPRNWLRHWLEVADGDIAFRVVVMTAGMLSSVAIAFGLLSS</sequence>
<dbReference type="AlphaFoldDB" id="A0A560L800"/>
<evidence type="ECO:0000256" key="1">
    <source>
        <dbReference type="SAM" id="Phobius"/>
    </source>
</evidence>
<evidence type="ECO:0000313" key="3">
    <source>
        <dbReference type="Proteomes" id="UP000321304"/>
    </source>
</evidence>
<organism evidence="2 3">
    <name type="scientific">Bradyrhizobium macuxiense</name>
    <dbReference type="NCBI Taxonomy" id="1755647"/>
    <lineage>
        <taxon>Bacteria</taxon>
        <taxon>Pseudomonadati</taxon>
        <taxon>Pseudomonadota</taxon>
        <taxon>Alphaproteobacteria</taxon>
        <taxon>Hyphomicrobiales</taxon>
        <taxon>Nitrobacteraceae</taxon>
        <taxon>Bradyrhizobium</taxon>
    </lineage>
</organism>
<keyword evidence="1" id="KW-0812">Transmembrane</keyword>